<dbReference type="InterPro" id="IPR000192">
    <property type="entry name" value="Aminotrans_V_dom"/>
</dbReference>
<dbReference type="Gene3D" id="3.90.1150.10">
    <property type="entry name" value="Aspartate Aminotransferase, domain 1"/>
    <property type="match status" value="1"/>
</dbReference>
<sequence>MIYLDNSATTKPYPEVLETFQKTAAHYFANPSSIHSKGNEVERLLLQARKLISEMLYVSPQEILFTSGGTEGNNLAIKGIALKHQSRGKHIITTSVEHPSTYESFLQLESLGFDVTYLPVDTKGRVSIEELEKALQDDTILVSVLHVNNETGTIQPVEEIGRFLKNYPKIFFHVDYVQGAAKVPLNIKGANIDLCTISGHKVHGLKGTGILYIREGVSLSPLFTGGEQEFNKRAGTENVPGIASLAKALRLSFERSKDGREHLQSLKELLFHELSNIEGIVINTPMDVSAPHILNFSVLETKPEVLIHALEEENIYISTKSACSSKEVGASRVLLAMGMSEERAASALRVSMSFETTREEIMIFIKTLKEVVIQLRLVMKGAR</sequence>
<comment type="similarity">
    <text evidence="2">Belongs to the class-V pyridoxal-phosphate-dependent aminotransferase family. NifS/IscS subfamily.</text>
</comment>
<protein>
    <submittedName>
        <fullName evidence="8">Cysteine desulfurase NifS</fullName>
    </submittedName>
</protein>
<dbReference type="Pfam" id="PF00266">
    <property type="entry name" value="Aminotran_5"/>
    <property type="match status" value="1"/>
</dbReference>
<dbReference type="RefSeq" id="WP_113804161.1">
    <property type="nucleotide sequence ID" value="NZ_QOCW01000001.1"/>
</dbReference>
<dbReference type="NCBIfam" id="NF002806">
    <property type="entry name" value="PRK02948.1"/>
    <property type="match status" value="1"/>
</dbReference>
<dbReference type="InterPro" id="IPR016454">
    <property type="entry name" value="Cysteine_dSase"/>
</dbReference>
<dbReference type="PANTHER" id="PTHR11601:SF50">
    <property type="entry name" value="CYSTEINE DESULFURASE ISCS 2-RELATED"/>
    <property type="match status" value="1"/>
</dbReference>
<dbReference type="OrthoDB" id="9808002at2"/>
<comment type="caution">
    <text evidence="8">The sequence shown here is derived from an EMBL/GenBank/DDBJ whole genome shotgun (WGS) entry which is preliminary data.</text>
</comment>
<feature type="domain" description="Aminotransferase class V" evidence="7">
    <location>
        <begin position="2"/>
        <end position="362"/>
    </location>
</feature>
<evidence type="ECO:0000313" key="9">
    <source>
        <dbReference type="Proteomes" id="UP000253314"/>
    </source>
</evidence>
<dbReference type="InterPro" id="IPR015422">
    <property type="entry name" value="PyrdxlP-dep_Trfase_small"/>
</dbReference>
<keyword evidence="6" id="KW-0411">Iron-sulfur</keyword>
<keyword evidence="9" id="KW-1185">Reference proteome</keyword>
<dbReference type="PANTHER" id="PTHR11601">
    <property type="entry name" value="CYSTEINE DESULFURYLASE FAMILY MEMBER"/>
    <property type="match status" value="1"/>
</dbReference>
<gene>
    <name evidence="8" type="ORF">DS031_01535</name>
</gene>
<dbReference type="EMBL" id="QOCW01000001">
    <property type="protein sequence ID" value="RBW71457.1"/>
    <property type="molecule type" value="Genomic_DNA"/>
</dbReference>
<evidence type="ECO:0000256" key="5">
    <source>
        <dbReference type="ARBA" id="ARBA00023004"/>
    </source>
</evidence>
<dbReference type="Proteomes" id="UP000253314">
    <property type="component" value="Unassembled WGS sequence"/>
</dbReference>
<name>A0A366XZU3_9BACI</name>
<dbReference type="GO" id="GO:0051536">
    <property type="term" value="F:iron-sulfur cluster binding"/>
    <property type="evidence" value="ECO:0007669"/>
    <property type="project" value="UniProtKB-KW"/>
</dbReference>
<comment type="cofactor">
    <cofactor evidence="1">
        <name>pyridoxal 5'-phosphate</name>
        <dbReference type="ChEBI" id="CHEBI:597326"/>
    </cofactor>
</comment>
<evidence type="ECO:0000256" key="3">
    <source>
        <dbReference type="ARBA" id="ARBA00022723"/>
    </source>
</evidence>
<evidence type="ECO:0000256" key="4">
    <source>
        <dbReference type="ARBA" id="ARBA00022898"/>
    </source>
</evidence>
<organism evidence="8 9">
    <name type="scientific">Bacillus taeanensis</name>
    <dbReference type="NCBI Taxonomy" id="273032"/>
    <lineage>
        <taxon>Bacteria</taxon>
        <taxon>Bacillati</taxon>
        <taxon>Bacillota</taxon>
        <taxon>Bacilli</taxon>
        <taxon>Bacillales</taxon>
        <taxon>Bacillaceae</taxon>
        <taxon>Bacillus</taxon>
    </lineage>
</organism>
<accession>A0A366XZU3</accession>
<reference evidence="8 9" key="1">
    <citation type="submission" date="2018-07" db="EMBL/GenBank/DDBJ databases">
        <title>Lottiidibacillus patelloidae gen. nov., sp. nov., isolated from the intestinal tract of a marine limpet and the reclassification of B. taeanensis BH030017T, B. algicola KMM 3737T and B. hwajinpoensis SW-72T as genus Lottiidibacillus.</title>
        <authorList>
            <person name="Liu R."/>
            <person name="Huang Z."/>
        </authorList>
    </citation>
    <scope>NUCLEOTIDE SEQUENCE [LARGE SCALE GENOMIC DNA]</scope>
    <source>
        <strain evidence="8 9">BH030017</strain>
    </source>
</reference>
<dbReference type="GO" id="GO:0031071">
    <property type="term" value="F:cysteine desulfurase activity"/>
    <property type="evidence" value="ECO:0007669"/>
    <property type="project" value="UniProtKB-ARBA"/>
</dbReference>
<proteinExistence type="inferred from homology"/>
<evidence type="ECO:0000256" key="2">
    <source>
        <dbReference type="ARBA" id="ARBA00006490"/>
    </source>
</evidence>
<dbReference type="SUPFAM" id="SSF53383">
    <property type="entry name" value="PLP-dependent transferases"/>
    <property type="match status" value="1"/>
</dbReference>
<evidence type="ECO:0000256" key="6">
    <source>
        <dbReference type="ARBA" id="ARBA00023014"/>
    </source>
</evidence>
<dbReference type="FunFam" id="3.40.640.10:FF:000084">
    <property type="entry name" value="IscS-like cysteine desulfurase"/>
    <property type="match status" value="1"/>
</dbReference>
<keyword evidence="3" id="KW-0479">Metal-binding</keyword>
<keyword evidence="4" id="KW-0663">Pyridoxal phosphate</keyword>
<dbReference type="InterPro" id="IPR015424">
    <property type="entry name" value="PyrdxlP-dep_Trfase"/>
</dbReference>
<dbReference type="InterPro" id="IPR015421">
    <property type="entry name" value="PyrdxlP-dep_Trfase_major"/>
</dbReference>
<evidence type="ECO:0000259" key="7">
    <source>
        <dbReference type="Pfam" id="PF00266"/>
    </source>
</evidence>
<dbReference type="AlphaFoldDB" id="A0A366XZU3"/>
<evidence type="ECO:0000313" key="8">
    <source>
        <dbReference type="EMBL" id="RBW71457.1"/>
    </source>
</evidence>
<dbReference type="PIRSF" id="PIRSF005572">
    <property type="entry name" value="NifS"/>
    <property type="match status" value="1"/>
</dbReference>
<evidence type="ECO:0000256" key="1">
    <source>
        <dbReference type="ARBA" id="ARBA00001933"/>
    </source>
</evidence>
<dbReference type="GO" id="GO:0046872">
    <property type="term" value="F:metal ion binding"/>
    <property type="evidence" value="ECO:0007669"/>
    <property type="project" value="UniProtKB-KW"/>
</dbReference>
<keyword evidence="5" id="KW-0408">Iron</keyword>
<dbReference type="Gene3D" id="3.40.640.10">
    <property type="entry name" value="Type I PLP-dependent aspartate aminotransferase-like (Major domain)"/>
    <property type="match status" value="1"/>
</dbReference>